<organism evidence="1 2">
    <name type="scientific">Larkinella knui</name>
    <dbReference type="NCBI Taxonomy" id="2025310"/>
    <lineage>
        <taxon>Bacteria</taxon>
        <taxon>Pseudomonadati</taxon>
        <taxon>Bacteroidota</taxon>
        <taxon>Cytophagia</taxon>
        <taxon>Cytophagales</taxon>
        <taxon>Spirosomataceae</taxon>
        <taxon>Larkinella</taxon>
    </lineage>
</organism>
<proteinExistence type="predicted"/>
<evidence type="ECO:0000313" key="1">
    <source>
        <dbReference type="EMBL" id="RRB15212.1"/>
    </source>
</evidence>
<dbReference type="RefSeq" id="WP_124906816.1">
    <property type="nucleotide sequence ID" value="NZ_RQJP01000002.1"/>
</dbReference>
<accession>A0A3P1CPG7</accession>
<reference evidence="1 2" key="1">
    <citation type="submission" date="2018-11" db="EMBL/GenBank/DDBJ databases">
        <authorList>
            <person name="Zhou Z."/>
            <person name="Wang G."/>
        </authorList>
    </citation>
    <scope>NUCLEOTIDE SEQUENCE [LARGE SCALE GENOMIC DNA]</scope>
    <source>
        <strain evidence="1 2">KCTC42998</strain>
    </source>
</reference>
<gene>
    <name evidence="1" type="ORF">EHT87_11760</name>
</gene>
<comment type="caution">
    <text evidence="1">The sequence shown here is derived from an EMBL/GenBank/DDBJ whole genome shotgun (WGS) entry which is preliminary data.</text>
</comment>
<keyword evidence="2" id="KW-1185">Reference proteome</keyword>
<name>A0A3P1CPG7_9BACT</name>
<dbReference type="EMBL" id="RQJP01000002">
    <property type="protein sequence ID" value="RRB15212.1"/>
    <property type="molecule type" value="Genomic_DNA"/>
</dbReference>
<evidence type="ECO:0000313" key="2">
    <source>
        <dbReference type="Proteomes" id="UP000274271"/>
    </source>
</evidence>
<protein>
    <submittedName>
        <fullName evidence="1">Uncharacterized protein</fullName>
    </submittedName>
</protein>
<dbReference type="Proteomes" id="UP000274271">
    <property type="component" value="Unassembled WGS sequence"/>
</dbReference>
<dbReference type="AlphaFoldDB" id="A0A3P1CPG7"/>
<dbReference type="OrthoDB" id="966155at2"/>
<sequence>MENRDRWPLHILIEMKKSGVKLNEYEEEFLNIIFEIRDTNPKTKNNPEVNQNKNYPITQKALENFIEKLIGANHYKPLAKEVYENEKEFYFKEFGLGVSFEEFWSWVKHFHSNHSLEWIKNNLTYEILVSDFNKSYAKSRIVRKIIQGGHYNLKVNESQGDNSINSDFNSSIKVNKFNGMSLDEVEKWFMKLSTNTSNNGRLFLSVNDLKLFIDRAFLKKTGVKKLTLNFGPKEKLFVWKLFYQYYLNCICIETGVERGTQCRDKYIRLLTDNFTNFTFDEVKANFAKSNSIVGEWN</sequence>